<evidence type="ECO:0000313" key="2">
    <source>
        <dbReference type="Proteomes" id="UP000828941"/>
    </source>
</evidence>
<evidence type="ECO:0000313" key="1">
    <source>
        <dbReference type="EMBL" id="KAI4338260.1"/>
    </source>
</evidence>
<dbReference type="Proteomes" id="UP000828941">
    <property type="component" value="Chromosome 6"/>
</dbReference>
<dbReference type="EMBL" id="CM039431">
    <property type="protein sequence ID" value="KAI4338260.1"/>
    <property type="molecule type" value="Genomic_DNA"/>
</dbReference>
<name>A0ACB9NP49_BAUVA</name>
<accession>A0ACB9NP49</accession>
<comment type="caution">
    <text evidence="1">The sequence shown here is derived from an EMBL/GenBank/DDBJ whole genome shotgun (WGS) entry which is preliminary data.</text>
</comment>
<proteinExistence type="predicted"/>
<organism evidence="1 2">
    <name type="scientific">Bauhinia variegata</name>
    <name type="common">Purple orchid tree</name>
    <name type="synonym">Phanera variegata</name>
    <dbReference type="NCBI Taxonomy" id="167791"/>
    <lineage>
        <taxon>Eukaryota</taxon>
        <taxon>Viridiplantae</taxon>
        <taxon>Streptophyta</taxon>
        <taxon>Embryophyta</taxon>
        <taxon>Tracheophyta</taxon>
        <taxon>Spermatophyta</taxon>
        <taxon>Magnoliopsida</taxon>
        <taxon>eudicotyledons</taxon>
        <taxon>Gunneridae</taxon>
        <taxon>Pentapetalae</taxon>
        <taxon>rosids</taxon>
        <taxon>fabids</taxon>
        <taxon>Fabales</taxon>
        <taxon>Fabaceae</taxon>
        <taxon>Cercidoideae</taxon>
        <taxon>Cercideae</taxon>
        <taxon>Bauhiniinae</taxon>
        <taxon>Bauhinia</taxon>
    </lineage>
</organism>
<sequence length="206" mass="23338">MINNIREASKSKEECTVNLSEMLIATTNNVICRCVLGDKYNTKDDSRFGELARKVMVHIATLCVGDFFPSFGWVDVLTGKIRDFKATFEALDTFFDQVIAEHKTRRMNGDKKDFVDILLQLQEDGMLDFELTHQNLKALIMDMFVAGSDTSSALAEWTFAELLKNPISMKKAQEELPDSLNLYEDVDLAFYSDVPGILNLYVAIKN</sequence>
<gene>
    <name evidence="1" type="ORF">L6164_016602</name>
</gene>
<protein>
    <submittedName>
        <fullName evidence="1">Uncharacterized protein</fullName>
    </submittedName>
</protein>
<reference evidence="1 2" key="1">
    <citation type="journal article" date="2022" name="DNA Res.">
        <title>Chromosomal-level genome assembly of the orchid tree Bauhinia variegata (Leguminosae; Cercidoideae) supports the allotetraploid origin hypothesis of Bauhinia.</title>
        <authorList>
            <person name="Zhong Y."/>
            <person name="Chen Y."/>
            <person name="Zheng D."/>
            <person name="Pang J."/>
            <person name="Liu Y."/>
            <person name="Luo S."/>
            <person name="Meng S."/>
            <person name="Qian L."/>
            <person name="Wei D."/>
            <person name="Dai S."/>
            <person name="Zhou R."/>
        </authorList>
    </citation>
    <scope>NUCLEOTIDE SEQUENCE [LARGE SCALE GENOMIC DNA]</scope>
    <source>
        <strain evidence="1">BV-YZ2020</strain>
    </source>
</reference>
<keyword evidence="2" id="KW-1185">Reference proteome</keyword>